<evidence type="ECO:0000313" key="2">
    <source>
        <dbReference type="EMBL" id="ACO04448.1"/>
    </source>
</evidence>
<organism evidence="2 3">
    <name type="scientific">Persephonella marina (strain DSM 14350 / EX-H1)</name>
    <dbReference type="NCBI Taxonomy" id="123214"/>
    <lineage>
        <taxon>Bacteria</taxon>
        <taxon>Pseudomonadati</taxon>
        <taxon>Aquificota</taxon>
        <taxon>Aquificia</taxon>
        <taxon>Aquificales</taxon>
        <taxon>Hydrogenothermaceae</taxon>
        <taxon>Persephonella</taxon>
    </lineage>
</organism>
<gene>
    <name evidence="2" type="ordered locus">PERMA_0145</name>
</gene>
<name>C0QTC9_PERMH</name>
<dbReference type="RefSeq" id="WP_012676686.1">
    <property type="nucleotide sequence ID" value="NC_012440.1"/>
</dbReference>
<evidence type="ECO:0000256" key="1">
    <source>
        <dbReference type="SAM" id="Phobius"/>
    </source>
</evidence>
<dbReference type="HOGENOM" id="CLU_2303288_0_0_0"/>
<evidence type="ECO:0000313" key="3">
    <source>
        <dbReference type="Proteomes" id="UP000001366"/>
    </source>
</evidence>
<dbReference type="PaxDb" id="123214-PERMA_0145"/>
<protein>
    <submittedName>
        <fullName evidence="2">Putative copy number protein (ORF4)</fullName>
    </submittedName>
</protein>
<keyword evidence="1" id="KW-0812">Transmembrane</keyword>
<feature type="transmembrane region" description="Helical" evidence="1">
    <location>
        <begin position="79"/>
        <end position="98"/>
    </location>
</feature>
<sequence>MVKKVSFLPAFFIWGIVYAVVDLIFTLFSIKNISFYTVEGGYDITLKILTALFLQTFSLSIYFKWVFKEGIFLSFIKALSVSSFLYVFIYILLTGMYLQF</sequence>
<dbReference type="EMBL" id="CP001230">
    <property type="protein sequence ID" value="ACO04448.1"/>
    <property type="molecule type" value="Genomic_DNA"/>
</dbReference>
<dbReference type="AlphaFoldDB" id="C0QTC9"/>
<keyword evidence="1" id="KW-1133">Transmembrane helix</keyword>
<keyword evidence="3" id="KW-1185">Reference proteome</keyword>
<feature type="transmembrane region" description="Helical" evidence="1">
    <location>
        <begin position="7"/>
        <end position="28"/>
    </location>
</feature>
<feature type="transmembrane region" description="Helical" evidence="1">
    <location>
        <begin position="48"/>
        <end position="67"/>
    </location>
</feature>
<accession>C0QTC9</accession>
<dbReference type="KEGG" id="pmx:PERMA_0145"/>
<proteinExistence type="predicted"/>
<dbReference type="Proteomes" id="UP000001366">
    <property type="component" value="Chromosome"/>
</dbReference>
<reference evidence="2 3" key="1">
    <citation type="journal article" date="2009" name="J. Bacteriol.">
        <title>Complete and draft genome sequences of six members of the Aquificales.</title>
        <authorList>
            <person name="Reysenbach A.L."/>
            <person name="Hamamura N."/>
            <person name="Podar M."/>
            <person name="Griffiths E."/>
            <person name="Ferreira S."/>
            <person name="Hochstein R."/>
            <person name="Heidelberg J."/>
            <person name="Johnson J."/>
            <person name="Mead D."/>
            <person name="Pohorille A."/>
            <person name="Sarmiento M."/>
            <person name="Schweighofer K."/>
            <person name="Seshadri R."/>
            <person name="Voytek M.A."/>
        </authorList>
    </citation>
    <scope>NUCLEOTIDE SEQUENCE [LARGE SCALE GENOMIC DNA]</scope>
    <source>
        <strain evidence="3">DSM 14350 / EX-H1</strain>
    </source>
</reference>
<keyword evidence="1" id="KW-0472">Membrane</keyword>